<evidence type="ECO:0000256" key="1">
    <source>
        <dbReference type="ARBA" id="ARBA00004141"/>
    </source>
</evidence>
<organism evidence="7 8">
    <name type="scientific">Tetraparma gracilis</name>
    <dbReference type="NCBI Taxonomy" id="2962635"/>
    <lineage>
        <taxon>Eukaryota</taxon>
        <taxon>Sar</taxon>
        <taxon>Stramenopiles</taxon>
        <taxon>Ochrophyta</taxon>
        <taxon>Bolidophyceae</taxon>
        <taxon>Parmales</taxon>
        <taxon>Triparmaceae</taxon>
        <taxon>Tetraparma</taxon>
    </lineage>
</organism>
<gene>
    <name evidence="7" type="ORF">TeGR_g4491</name>
</gene>
<reference evidence="7 8" key="1">
    <citation type="journal article" date="2023" name="Commun. Biol.">
        <title>Genome analysis of Parmales, the sister group of diatoms, reveals the evolutionary specialization of diatoms from phago-mixotrophs to photoautotrophs.</title>
        <authorList>
            <person name="Ban H."/>
            <person name="Sato S."/>
            <person name="Yoshikawa S."/>
            <person name="Yamada K."/>
            <person name="Nakamura Y."/>
            <person name="Ichinomiya M."/>
            <person name="Sato N."/>
            <person name="Blanc-Mathieu R."/>
            <person name="Endo H."/>
            <person name="Kuwata A."/>
            <person name="Ogata H."/>
        </authorList>
    </citation>
    <scope>NUCLEOTIDE SEQUENCE [LARGE SCALE GENOMIC DNA]</scope>
</reference>
<sequence>MPKAVGPLAPPSSCLAPPSSSLLASQARAAACGFLALSAAFHACVHFGRSSPWLPLHFPARAEYCPPAAPGCSRPELLFFQASSLPPMLICAWCGARSYYRLPARASLAPEERVLGAAEHVALVASTNFAFQVFNFLHSLSIPEHRAPLALAHHALAAFAAGACWRHRLLPYYAGFFLGVSEVSTLPLILVDLGRFFALDERGPLFAAAELSKGLFALTFLYFRGFLWFAAVLPGMVSDILLALRRGEGGGMIERHRPEQAREIRLVLGATLGIAAALSALQIYWAGLIVGEVAKMVAGAGEGGGEL</sequence>
<name>A0ABQ6N2C2_9STRA</name>
<evidence type="ECO:0000256" key="5">
    <source>
        <dbReference type="SAM" id="Phobius"/>
    </source>
</evidence>
<keyword evidence="2 5" id="KW-0812">Transmembrane</keyword>
<dbReference type="EMBL" id="BRYB01002055">
    <property type="protein sequence ID" value="GMI38897.1"/>
    <property type="molecule type" value="Genomic_DNA"/>
</dbReference>
<evidence type="ECO:0000256" key="2">
    <source>
        <dbReference type="ARBA" id="ARBA00022692"/>
    </source>
</evidence>
<dbReference type="Proteomes" id="UP001165060">
    <property type="component" value="Unassembled WGS sequence"/>
</dbReference>
<feature type="domain" description="TLC" evidence="6">
    <location>
        <begin position="113"/>
        <end position="290"/>
    </location>
</feature>
<accession>A0ABQ6N2C2</accession>
<evidence type="ECO:0000313" key="7">
    <source>
        <dbReference type="EMBL" id="GMI38897.1"/>
    </source>
</evidence>
<keyword evidence="3 5" id="KW-1133">Transmembrane helix</keyword>
<keyword evidence="8" id="KW-1185">Reference proteome</keyword>
<evidence type="ECO:0000256" key="4">
    <source>
        <dbReference type="ARBA" id="ARBA00023136"/>
    </source>
</evidence>
<protein>
    <recommendedName>
        <fullName evidence="6">TLC domain-containing protein</fullName>
    </recommendedName>
</protein>
<feature type="transmembrane region" description="Helical" evidence="5">
    <location>
        <begin position="264"/>
        <end position="285"/>
    </location>
</feature>
<dbReference type="InterPro" id="IPR006634">
    <property type="entry name" value="TLC-dom"/>
</dbReference>
<evidence type="ECO:0000259" key="6">
    <source>
        <dbReference type="Pfam" id="PF03798"/>
    </source>
</evidence>
<feature type="transmembrane region" description="Helical" evidence="5">
    <location>
        <begin position="221"/>
        <end position="244"/>
    </location>
</feature>
<dbReference type="Pfam" id="PF03798">
    <property type="entry name" value="TRAM_LAG1_CLN8"/>
    <property type="match status" value="1"/>
</dbReference>
<evidence type="ECO:0000256" key="3">
    <source>
        <dbReference type="ARBA" id="ARBA00022989"/>
    </source>
</evidence>
<comment type="subcellular location">
    <subcellularLocation>
        <location evidence="1">Membrane</location>
        <topology evidence="1">Multi-pass membrane protein</topology>
    </subcellularLocation>
</comment>
<comment type="caution">
    <text evidence="7">The sequence shown here is derived from an EMBL/GenBank/DDBJ whole genome shotgun (WGS) entry which is preliminary data.</text>
</comment>
<proteinExistence type="predicted"/>
<evidence type="ECO:0000313" key="8">
    <source>
        <dbReference type="Proteomes" id="UP001165060"/>
    </source>
</evidence>
<feature type="transmembrane region" description="Helical" evidence="5">
    <location>
        <begin position="172"/>
        <end position="191"/>
    </location>
</feature>
<keyword evidence="4 5" id="KW-0472">Membrane</keyword>